<keyword evidence="3" id="KW-1185">Reference proteome</keyword>
<evidence type="ECO:0000313" key="3">
    <source>
        <dbReference type="Proteomes" id="UP001626537"/>
    </source>
</evidence>
<proteinExistence type="predicted"/>
<dbReference type="Proteomes" id="UP001626537">
    <property type="component" value="Chromosome"/>
</dbReference>
<keyword evidence="1" id="KW-0732">Signal</keyword>
<protein>
    <recommendedName>
        <fullName evidence="4">Lipoprotein</fullName>
    </recommendedName>
</protein>
<accession>A0ABZ0I1I0</accession>
<evidence type="ECO:0000256" key="1">
    <source>
        <dbReference type="SAM" id="SignalP"/>
    </source>
</evidence>
<gene>
    <name evidence="2" type="ORF">R0135_14745</name>
</gene>
<sequence length="151" mass="16418">MMNKFAIVAAAGILLTACAGRSDHQTFYHAEQGDYDAALQAAKAAQGSGLDGFLFGSGASQCRDYSAVVTVYVAKGDFTGATEACRDYDNQCAVVPDASLCFNYRQSDLNSAKSDDSMATQLSEAAREALHFRWLMIRDDYEGKDLKRPIY</sequence>
<reference evidence="2 3" key="1">
    <citation type="submission" date="2023-10" db="EMBL/GenBank/DDBJ databases">
        <title>Two novel species belonging to the OM43/NOR5 clade.</title>
        <authorList>
            <person name="Park M."/>
        </authorList>
    </citation>
    <scope>NUCLEOTIDE SEQUENCE [LARGE SCALE GENOMIC DNA]</scope>
    <source>
        <strain evidence="2 3">IMCC43200</strain>
    </source>
</reference>
<evidence type="ECO:0008006" key="4">
    <source>
        <dbReference type="Google" id="ProtNLM"/>
    </source>
</evidence>
<feature type="signal peptide" evidence="1">
    <location>
        <begin position="1"/>
        <end position="19"/>
    </location>
</feature>
<organism evidence="2 3">
    <name type="scientific">Congregibacter variabilis</name>
    <dbReference type="NCBI Taxonomy" id="3081200"/>
    <lineage>
        <taxon>Bacteria</taxon>
        <taxon>Pseudomonadati</taxon>
        <taxon>Pseudomonadota</taxon>
        <taxon>Gammaproteobacteria</taxon>
        <taxon>Cellvibrionales</taxon>
        <taxon>Halieaceae</taxon>
        <taxon>Congregibacter</taxon>
    </lineage>
</organism>
<dbReference type="RefSeq" id="WP_407347687.1">
    <property type="nucleotide sequence ID" value="NZ_CP136864.1"/>
</dbReference>
<name>A0ABZ0I1I0_9GAMM</name>
<evidence type="ECO:0000313" key="2">
    <source>
        <dbReference type="EMBL" id="WOJ93026.1"/>
    </source>
</evidence>
<feature type="chain" id="PRO_5046527494" description="Lipoprotein" evidence="1">
    <location>
        <begin position="20"/>
        <end position="151"/>
    </location>
</feature>
<dbReference type="EMBL" id="CP136864">
    <property type="protein sequence ID" value="WOJ93026.1"/>
    <property type="molecule type" value="Genomic_DNA"/>
</dbReference>
<dbReference type="PROSITE" id="PS51257">
    <property type="entry name" value="PROKAR_LIPOPROTEIN"/>
    <property type="match status" value="1"/>
</dbReference>